<name>A0A060DLI5_9PROT</name>
<evidence type="ECO:0000256" key="4">
    <source>
        <dbReference type="ARBA" id="ARBA00025742"/>
    </source>
</evidence>
<dbReference type="AlphaFoldDB" id="A0A060DLI5"/>
<dbReference type="InterPro" id="IPR004843">
    <property type="entry name" value="Calcineurin-like_PHP"/>
</dbReference>
<dbReference type="SUPFAM" id="SSF56300">
    <property type="entry name" value="Metallo-dependent phosphatases"/>
    <property type="match status" value="1"/>
</dbReference>
<organism evidence="6 7">
    <name type="scientific">Azospirillum argentinense</name>
    <dbReference type="NCBI Taxonomy" id="2970906"/>
    <lineage>
        <taxon>Bacteria</taxon>
        <taxon>Pseudomonadati</taxon>
        <taxon>Pseudomonadota</taxon>
        <taxon>Alphaproteobacteria</taxon>
        <taxon>Rhodospirillales</taxon>
        <taxon>Azospirillaceae</taxon>
        <taxon>Azospirillum</taxon>
    </lineage>
</organism>
<dbReference type="Proteomes" id="UP000027186">
    <property type="component" value="Plasmid AbAZ39_p1"/>
</dbReference>
<dbReference type="RefSeq" id="WP_040134147.1">
    <property type="nucleotide sequence ID" value="NZ_CP007794.1"/>
</dbReference>
<accession>A0A060DLI5</accession>
<dbReference type="InterPro" id="IPR026575">
    <property type="entry name" value="GpdQ/CpdA-like"/>
</dbReference>
<evidence type="ECO:0000259" key="5">
    <source>
        <dbReference type="Pfam" id="PF00149"/>
    </source>
</evidence>
<dbReference type="InterPro" id="IPR042283">
    <property type="entry name" value="GpdQ_catalytic"/>
</dbReference>
<protein>
    <recommendedName>
        <fullName evidence="5">Calcineurin-like phosphoesterase domain-containing protein</fullName>
    </recommendedName>
</protein>
<feature type="domain" description="Calcineurin-like phosphoesterase" evidence="5">
    <location>
        <begin position="1"/>
        <end position="198"/>
    </location>
</feature>
<evidence type="ECO:0000256" key="2">
    <source>
        <dbReference type="ARBA" id="ARBA00022801"/>
    </source>
</evidence>
<evidence type="ECO:0000256" key="3">
    <source>
        <dbReference type="ARBA" id="ARBA00023004"/>
    </source>
</evidence>
<evidence type="ECO:0000313" key="7">
    <source>
        <dbReference type="Proteomes" id="UP000027186"/>
    </source>
</evidence>
<keyword evidence="3" id="KW-0408">Iron</keyword>
<dbReference type="Gene3D" id="3.30.750.180">
    <property type="entry name" value="GpdQ, beta-strand dimerisation domain"/>
    <property type="match status" value="1"/>
</dbReference>
<keyword evidence="6" id="KW-0614">Plasmid</keyword>
<proteinExistence type="inferred from homology"/>
<geneLocation type="plasmid" evidence="6 7">
    <name>AbAZ39_p1</name>
</geneLocation>
<dbReference type="GO" id="GO:0046872">
    <property type="term" value="F:metal ion binding"/>
    <property type="evidence" value="ECO:0007669"/>
    <property type="project" value="UniProtKB-KW"/>
</dbReference>
<dbReference type="CDD" id="cd07402">
    <property type="entry name" value="MPP_GpdQ"/>
    <property type="match status" value="1"/>
</dbReference>
<comment type="similarity">
    <text evidence="4">Belongs to the cyclic nucleotide phosphodiesterase class-III family.</text>
</comment>
<dbReference type="Pfam" id="PF00149">
    <property type="entry name" value="Metallophos"/>
    <property type="match status" value="1"/>
</dbReference>
<evidence type="ECO:0000256" key="1">
    <source>
        <dbReference type="ARBA" id="ARBA00022723"/>
    </source>
</evidence>
<dbReference type="EMBL" id="CP007794">
    <property type="protein sequence ID" value="AIB13772.1"/>
    <property type="molecule type" value="Genomic_DNA"/>
</dbReference>
<evidence type="ECO:0000313" key="6">
    <source>
        <dbReference type="EMBL" id="AIB13772.1"/>
    </source>
</evidence>
<sequence length="271" mass="29441">MLIAQMSDLHVTAPGTAPTTAYDTNARLAAAVAHLNALVPRPDLVLITGDLVNGPKPGEYAALSALLESLAIPFRVLPGNHDDRAELRRTFAGTGWMPMNGPFLHHAVEGFPVRILMLDSVIPGSAVGGLCTDRLSWLEERLAEQPERPTVLALHHPPFDTGLAFLDTLRCLEGAEELGRLVRSRPNVRAVLCGHTHRQTAVAWKGAHGYVAPSVAYQIALDLAPEPPYRWTEEPSALALHQFRPDGTVVTHLSVIGDYPGREFSRKARNS</sequence>
<dbReference type="PANTHER" id="PTHR42988:SF2">
    <property type="entry name" value="CYCLIC NUCLEOTIDE PHOSPHODIESTERASE CBUA0032-RELATED"/>
    <property type="match status" value="1"/>
</dbReference>
<dbReference type="InterPro" id="IPR050884">
    <property type="entry name" value="CNP_phosphodiesterase-III"/>
</dbReference>
<reference evidence="6 7" key="1">
    <citation type="journal article" date="2014" name="Genome Announc.">
        <title>Complete Genome Sequence of the Model Rhizosphere Strain Azospirillum brasilense Az39, Successfully Applied in Agriculture.</title>
        <authorList>
            <person name="Rivera D."/>
            <person name="Revale S."/>
            <person name="Molina R."/>
            <person name="Gualpa J."/>
            <person name="Puente M."/>
            <person name="Maroniche G."/>
            <person name="Paris G."/>
            <person name="Baker D."/>
            <person name="Clavijo B."/>
            <person name="McLay K."/>
            <person name="Spaepen S."/>
            <person name="Perticari A."/>
            <person name="Vazquez M."/>
            <person name="Wisniewski-Dye F."/>
            <person name="Watkins C."/>
            <person name="Martinez-Abarca F."/>
            <person name="Vanderleyden J."/>
            <person name="Cassan F."/>
        </authorList>
    </citation>
    <scope>NUCLEOTIDE SEQUENCE [LARGE SCALE GENOMIC DNA]</scope>
    <source>
        <strain evidence="6 7">Az39</strain>
        <plasmid evidence="6">AbAZ39_p1</plasmid>
    </source>
</reference>
<gene>
    <name evidence="6" type="ORF">ABAZ39_17695</name>
</gene>
<dbReference type="InterPro" id="IPR042281">
    <property type="entry name" value="GpdQ_beta-strand"/>
</dbReference>
<keyword evidence="2" id="KW-0378">Hydrolase</keyword>
<dbReference type="GO" id="GO:0004112">
    <property type="term" value="F:cyclic-nucleotide phosphodiesterase activity"/>
    <property type="evidence" value="ECO:0007669"/>
    <property type="project" value="InterPro"/>
</dbReference>
<keyword evidence="1" id="KW-0479">Metal-binding</keyword>
<dbReference type="KEGG" id="abq:ABAZ39_17695"/>
<dbReference type="Gene3D" id="3.60.21.40">
    <property type="entry name" value="GpdQ, catalytic alpha/beta sandwich domain"/>
    <property type="match status" value="1"/>
</dbReference>
<dbReference type="PANTHER" id="PTHR42988">
    <property type="entry name" value="PHOSPHOHYDROLASE"/>
    <property type="match status" value="1"/>
</dbReference>
<dbReference type="InterPro" id="IPR029052">
    <property type="entry name" value="Metallo-depent_PP-like"/>
</dbReference>